<protein>
    <submittedName>
        <fullName evidence="2">Uncharacterized protein</fullName>
    </submittedName>
</protein>
<feature type="compositionally biased region" description="Low complexity" evidence="1">
    <location>
        <begin position="437"/>
        <end position="450"/>
    </location>
</feature>
<sequence length="769" mass="84459">MSFTEQALQVPLLPLPKVINVIRVTRQELVHLARTQTFLERVSFLKAYARDLGISGAFVVLRVGAKARIIVRRFHSLDGAVHTGGLRVLTEHGTEAFPLEDVLEEEPSEDQWKVACADLAQQMIQNNMEYIRMHEIRTMSERLARLQRCADVLRLYNSLRATASISGAAGPGPSTAIGSQAEDLDVRLYEGLQCALGQPAMREDIWAAWCKELRRFLWAMESGQVIATHGYLMQAAQSQPQPQEAVQQTQQYLNQEHKCSGSRQGLRQEPEGYVDTHRQQQPQHKLASSIPPEGNRAQAQVPAEVLPGPQLPLVLPVNQGQPQVKLEDDTSRASKQPWTHDRSRRCETEDATAASKEPTGPMDTVWLDKPSEVSGGATAAAGGAVASDAGTLSRGRDADDKPGRENPKLWQGNVEQQECMEGAALPRTTEDAPLDRQQGQQQACLASQSLPSPRQKQRLMAPSPRGQQDNTGDTKGSPHRTTAKPLPRAQQSSRSDSRSRSESIARARGRSRSRSRSYSAGGERHGRVRGSRSRSRSASPQIRPAPGGRGNGPAMPGGRKLALEGDNRCWMPPNGTWTKEEWAREVHRFLRHQPGWSAEVSTLLRVGLAVPAHILRTSGRNPAAFLCGFPHLWGVSNGVPMVLTARPEPVAAAAPAPPASDDNRAVRGTSDGSERGPNGPDSGAGGQRAEWSQRMHSEVALVNRLTDYLRAVPKGIKINQLRSLGFTIPAKFLGGRSVRAWAQQYSHLWTIDGIYIKLRDKRDEYPPAR</sequence>
<accession>A0A8J4GQC4</accession>
<feature type="compositionally biased region" description="Basic and acidic residues" evidence="1">
    <location>
        <begin position="325"/>
        <end position="348"/>
    </location>
</feature>
<reference evidence="2" key="1">
    <citation type="journal article" date="2021" name="Proc. Natl. Acad. Sci. U.S.A.">
        <title>Three genomes in the algal genus Volvox reveal the fate of a haploid sex-determining region after a transition to homothallism.</title>
        <authorList>
            <person name="Yamamoto K."/>
            <person name="Hamaji T."/>
            <person name="Kawai-Toyooka H."/>
            <person name="Matsuzaki R."/>
            <person name="Takahashi F."/>
            <person name="Nishimura Y."/>
            <person name="Kawachi M."/>
            <person name="Noguchi H."/>
            <person name="Minakuchi Y."/>
            <person name="Umen J.G."/>
            <person name="Toyoda A."/>
            <person name="Nozaki H."/>
        </authorList>
    </citation>
    <scope>NUCLEOTIDE SEQUENCE</scope>
    <source>
        <strain evidence="2">NIES-3785</strain>
    </source>
</reference>
<feature type="region of interest" description="Disordered" evidence="1">
    <location>
        <begin position="650"/>
        <end position="690"/>
    </location>
</feature>
<feature type="compositionally biased region" description="Low complexity" evidence="1">
    <location>
        <begin position="242"/>
        <end position="251"/>
    </location>
</feature>
<evidence type="ECO:0000256" key="1">
    <source>
        <dbReference type="SAM" id="MobiDB-lite"/>
    </source>
</evidence>
<proteinExistence type="predicted"/>
<feature type="region of interest" description="Disordered" evidence="1">
    <location>
        <begin position="242"/>
        <end position="300"/>
    </location>
</feature>
<feature type="region of interest" description="Disordered" evidence="1">
    <location>
        <begin position="430"/>
        <end position="567"/>
    </location>
</feature>
<evidence type="ECO:0000313" key="3">
    <source>
        <dbReference type="Proteomes" id="UP000722791"/>
    </source>
</evidence>
<feature type="compositionally biased region" description="Basic and acidic residues" evidence="1">
    <location>
        <begin position="266"/>
        <end position="278"/>
    </location>
</feature>
<dbReference type="AlphaFoldDB" id="A0A8J4GQC4"/>
<feature type="region of interest" description="Disordered" evidence="1">
    <location>
        <begin position="321"/>
        <end position="416"/>
    </location>
</feature>
<feature type="compositionally biased region" description="Basic and acidic residues" evidence="1">
    <location>
        <begin position="495"/>
        <end position="505"/>
    </location>
</feature>
<comment type="caution">
    <text evidence="2">The sequence shown here is derived from an EMBL/GenBank/DDBJ whole genome shotgun (WGS) entry which is preliminary data.</text>
</comment>
<name>A0A8J4GQC4_9CHLO</name>
<organism evidence="2 3">
    <name type="scientific">Volvox reticuliferus</name>
    <dbReference type="NCBI Taxonomy" id="1737510"/>
    <lineage>
        <taxon>Eukaryota</taxon>
        <taxon>Viridiplantae</taxon>
        <taxon>Chlorophyta</taxon>
        <taxon>core chlorophytes</taxon>
        <taxon>Chlorophyceae</taxon>
        <taxon>CS clade</taxon>
        <taxon>Chlamydomonadales</taxon>
        <taxon>Volvocaceae</taxon>
        <taxon>Volvox</taxon>
    </lineage>
</organism>
<evidence type="ECO:0000313" key="2">
    <source>
        <dbReference type="EMBL" id="GIM11762.1"/>
    </source>
</evidence>
<feature type="compositionally biased region" description="Polar residues" evidence="1">
    <location>
        <begin position="465"/>
        <end position="474"/>
    </location>
</feature>
<feature type="compositionally biased region" description="Basic and acidic residues" evidence="1">
    <location>
        <begin position="394"/>
        <end position="407"/>
    </location>
</feature>
<dbReference type="Proteomes" id="UP000722791">
    <property type="component" value="Unassembled WGS sequence"/>
</dbReference>
<gene>
    <name evidence="2" type="ORF">Vretimale_15227</name>
</gene>
<feature type="compositionally biased region" description="Basic residues" evidence="1">
    <location>
        <begin position="526"/>
        <end position="535"/>
    </location>
</feature>
<dbReference type="EMBL" id="BNCQ01000040">
    <property type="protein sequence ID" value="GIM11762.1"/>
    <property type="molecule type" value="Genomic_DNA"/>
</dbReference>
<feature type="compositionally biased region" description="Low complexity" evidence="1">
    <location>
        <begin position="373"/>
        <end position="391"/>
    </location>
</feature>